<dbReference type="OrthoDB" id="10018574at2759"/>
<dbReference type="Pfam" id="PF20718">
    <property type="entry name" value="Med16_bridge"/>
    <property type="match status" value="1"/>
</dbReference>
<dbReference type="Proteomes" id="UP000663880">
    <property type="component" value="Unassembled WGS sequence"/>
</dbReference>
<keyword evidence="5" id="KW-0677">Repeat</keyword>
<evidence type="ECO:0000256" key="9">
    <source>
        <dbReference type="ARBA" id="ARBA00023242"/>
    </source>
</evidence>
<evidence type="ECO:0000256" key="5">
    <source>
        <dbReference type="ARBA" id="ARBA00022737"/>
    </source>
</evidence>
<dbReference type="InterPro" id="IPR036322">
    <property type="entry name" value="WD40_repeat_dom_sf"/>
</dbReference>
<keyword evidence="6 11" id="KW-0805">Transcription regulation</keyword>
<comment type="subunit">
    <text evidence="11">Component of the Mediator complex.</text>
</comment>
<evidence type="ECO:0000313" key="14">
    <source>
        <dbReference type="EMBL" id="CAF4832428.1"/>
    </source>
</evidence>
<evidence type="ECO:0000256" key="8">
    <source>
        <dbReference type="ARBA" id="ARBA00023163"/>
    </source>
</evidence>
<feature type="domain" description="Mediator of RNA polymerase II transcription subunit 16 central helical bridge" evidence="13">
    <location>
        <begin position="454"/>
        <end position="646"/>
    </location>
</feature>
<comment type="similarity">
    <text evidence="2 11">Belongs to the Mediator complex subunit 16 family.</text>
</comment>
<keyword evidence="9 11" id="KW-0539">Nucleus</keyword>
<proteinExistence type="inferred from homology"/>
<feature type="domain" description="Mediator complex subunit Med16 N-terminal" evidence="12">
    <location>
        <begin position="120"/>
        <end position="222"/>
    </location>
</feature>
<evidence type="ECO:0000256" key="4">
    <source>
        <dbReference type="ARBA" id="ARBA00022574"/>
    </source>
</evidence>
<dbReference type="PANTHER" id="PTHR13224:SF6">
    <property type="entry name" value="MEDIATOR OF RNA POLYMERASE II TRANSCRIPTION SUBUNIT 16"/>
    <property type="match status" value="1"/>
</dbReference>
<dbReference type="GO" id="GO:0045893">
    <property type="term" value="P:positive regulation of DNA-templated transcription"/>
    <property type="evidence" value="ECO:0007669"/>
    <property type="project" value="TreeGrafter"/>
</dbReference>
<keyword evidence="4" id="KW-0853">WD repeat</keyword>
<evidence type="ECO:0000256" key="11">
    <source>
        <dbReference type="RuleBase" id="RU364149"/>
    </source>
</evidence>
<dbReference type="AlphaFoldDB" id="A0A821QVC4"/>
<organism evidence="14 15">
    <name type="scientific">Pieris macdunnoughi</name>
    <dbReference type="NCBI Taxonomy" id="345717"/>
    <lineage>
        <taxon>Eukaryota</taxon>
        <taxon>Metazoa</taxon>
        <taxon>Ecdysozoa</taxon>
        <taxon>Arthropoda</taxon>
        <taxon>Hexapoda</taxon>
        <taxon>Insecta</taxon>
        <taxon>Pterygota</taxon>
        <taxon>Neoptera</taxon>
        <taxon>Endopterygota</taxon>
        <taxon>Lepidoptera</taxon>
        <taxon>Glossata</taxon>
        <taxon>Ditrysia</taxon>
        <taxon>Papilionoidea</taxon>
        <taxon>Pieridae</taxon>
        <taxon>Pierinae</taxon>
        <taxon>Pieris</taxon>
    </lineage>
</organism>
<dbReference type="InterPro" id="IPR048338">
    <property type="entry name" value="Mediator_Med16"/>
</dbReference>
<dbReference type="InterPro" id="IPR021665">
    <property type="entry name" value="Mediator_Med16_N"/>
</dbReference>
<evidence type="ECO:0000313" key="15">
    <source>
        <dbReference type="Proteomes" id="UP000663880"/>
    </source>
</evidence>
<sequence>MELIYSMRRKRLKCEPPNFDGTTDPEAVRPICTISVCNIIAFTSFTELSDVDGDTWGGHVYVCDIVTPWNSYKVTSTTHPVSALEWDGEGKHLLVATTVGDVYVYGQKDYLLNEWTCLYTGSFPGERVMKTIFFHNGRRVVVSDKKSEISMAERFQLSRSTPTLKGFGGAGSEGVCVVTGSGLVGAVSGWSAPSALVPLRPARDRVTAAALAHKNGKIVVAALCVCGGRASVRAGAVTVTLPLVLQLTPLPTLYLPEDTPQLPVCLSWKLSEEVNSLFVGSTTVTLWKLTERAYPVHKLLAKGSVQGNTTPGGGPKSASECFATLSWQATGAWPVEGGEVAAGVASGGPRAASLAALATPRSLHLIGDSHHYLCSRAVVTSSEVSPPSSTPPKKTKYGSGLLPSGARCARACGVSVSRSGCAVVVVDTHSQLHLYKHTPAHEHASQVVSQTCALLEYATVSGHDCVDVLIGLKPNVLEALYERLTENFQRQPTAFQQHYYYAWIRLRMLLCSMIPSGQASASNLTSVLMSGASSAALACALRPPAPRPDDKDSPLHALAVLAGLFDDQPDHDKNLLALEAKAEALGETALSALQPLLALRRPLRRALHTALTALAALQTSTSHHGYEVWADPSALGVLRKLLVVSRCSARSTWGGVEAGAGLQSALARLAASPHNVKPDLLEECLTLCVHNSSRVWDVSPRCGVGAPHARPTPYHLEYGVEPESLRYVPEPPPHAVSELTPSFEMDAIRYMYLGGGDKGGGRWRECGRCGARVLSASLCARHPLQRAYDGRFVGSCRCGGKWSLVSNF</sequence>
<comment type="function">
    <text evidence="11">Component of the Mediator complex, a coactivator involved in the regulated transcription of nearly all RNA polymerase II-dependent genes. Mediator functions as a bridge to convey information from gene-specific regulatory proteins to the basal RNA polymerase II transcription machinery. Mediator is recruited to promoters by direct interactions with regulatory proteins and serves as a scaffold for the assembly of a functional preinitiation complex with RNA polymerase II and the general transcription factors.</text>
</comment>
<keyword evidence="15" id="KW-1185">Reference proteome</keyword>
<reference evidence="14" key="1">
    <citation type="submission" date="2021-02" db="EMBL/GenBank/DDBJ databases">
        <authorList>
            <person name="Steward A R."/>
        </authorList>
    </citation>
    <scope>NUCLEOTIDE SEQUENCE</scope>
</reference>
<protein>
    <recommendedName>
        <fullName evidence="3 11">Mediator of RNA polymerase II transcription subunit 16</fullName>
    </recommendedName>
    <alternativeName>
        <fullName evidence="10 11">Mediator complex subunit 16</fullName>
    </alternativeName>
</protein>
<evidence type="ECO:0000256" key="3">
    <source>
        <dbReference type="ARBA" id="ARBA00019614"/>
    </source>
</evidence>
<keyword evidence="8 11" id="KW-0804">Transcription</keyword>
<dbReference type="PANTHER" id="PTHR13224">
    <property type="entry name" value="THYROID HORMONE RECEPTOR-ASSOCIATED PROTEIN-RELATED"/>
    <property type="match status" value="1"/>
</dbReference>
<keyword evidence="7 11" id="KW-0010">Activator</keyword>
<dbReference type="EMBL" id="CAJOBZ010000011">
    <property type="protein sequence ID" value="CAF4832428.1"/>
    <property type="molecule type" value="Genomic_DNA"/>
</dbReference>
<evidence type="ECO:0000256" key="10">
    <source>
        <dbReference type="ARBA" id="ARBA00032015"/>
    </source>
</evidence>
<name>A0A821QVC4_9NEOP</name>
<evidence type="ECO:0000259" key="13">
    <source>
        <dbReference type="Pfam" id="PF20718"/>
    </source>
</evidence>
<comment type="subcellular location">
    <subcellularLocation>
        <location evidence="1 11">Nucleus</location>
    </subcellularLocation>
</comment>
<dbReference type="Pfam" id="PF11635">
    <property type="entry name" value="Med16_N"/>
    <property type="match status" value="1"/>
</dbReference>
<evidence type="ECO:0000256" key="6">
    <source>
        <dbReference type="ARBA" id="ARBA00023015"/>
    </source>
</evidence>
<accession>A0A821QVC4</accession>
<evidence type="ECO:0000256" key="7">
    <source>
        <dbReference type="ARBA" id="ARBA00023159"/>
    </source>
</evidence>
<evidence type="ECO:0000256" key="2">
    <source>
        <dbReference type="ARBA" id="ARBA00006543"/>
    </source>
</evidence>
<dbReference type="InterPro" id="IPR048616">
    <property type="entry name" value="MED16_bridge"/>
</dbReference>
<dbReference type="SUPFAM" id="SSF50978">
    <property type="entry name" value="WD40 repeat-like"/>
    <property type="match status" value="1"/>
</dbReference>
<evidence type="ECO:0000256" key="1">
    <source>
        <dbReference type="ARBA" id="ARBA00004123"/>
    </source>
</evidence>
<dbReference type="GO" id="GO:0016592">
    <property type="term" value="C:mediator complex"/>
    <property type="evidence" value="ECO:0007669"/>
    <property type="project" value="InterPro"/>
</dbReference>
<evidence type="ECO:0000259" key="12">
    <source>
        <dbReference type="Pfam" id="PF11635"/>
    </source>
</evidence>
<gene>
    <name evidence="11" type="primary">MED16</name>
    <name evidence="14" type="ORF">PMACD_LOCUS5434</name>
</gene>
<comment type="caution">
    <text evidence="14">The sequence shown here is derived from an EMBL/GenBank/DDBJ whole genome shotgun (WGS) entry which is preliminary data.</text>
</comment>